<accession>A0AAF0YI78</accession>
<comment type="function">
    <text evidence="7">Key enzyme in folate metabolism. Catalyzes an essential reaction for de novo glycine and purine synthesis, and for DNA precursor synthesis.</text>
</comment>
<evidence type="ECO:0000256" key="3">
    <source>
        <dbReference type="ARBA" id="ARBA00012856"/>
    </source>
</evidence>
<dbReference type="GO" id="GO:0046452">
    <property type="term" value="P:dihydrofolate metabolic process"/>
    <property type="evidence" value="ECO:0007669"/>
    <property type="project" value="TreeGrafter"/>
</dbReference>
<name>A0AAF0YI78_9STAP</name>
<dbReference type="PANTHER" id="PTHR48069">
    <property type="entry name" value="DIHYDROFOLATE REDUCTASE"/>
    <property type="match status" value="1"/>
</dbReference>
<sequence>MLAYVYAEDENGLIGKGDRLPWRLPADVKFFKEVTMQGDVVMGRATYESIPNRPLKGRRNIVLTHNPDYEAPGAIVVNSKKEVLELYEKYAEDFYIIGGVSLFKIFEDDVDYLYRTVIHDEFDGNVYFPDDFDYNEFELEKSWDGNVDENNKHPHTFEIWKRK</sequence>
<evidence type="ECO:0000256" key="2">
    <source>
        <dbReference type="ARBA" id="ARBA00009539"/>
    </source>
</evidence>
<dbReference type="GO" id="GO:0004146">
    <property type="term" value="F:dihydrofolate reductase activity"/>
    <property type="evidence" value="ECO:0007669"/>
    <property type="project" value="UniProtKB-EC"/>
</dbReference>
<proteinExistence type="inferred from homology"/>
<protein>
    <recommendedName>
        <fullName evidence="3 7">Dihydrofolate reductase</fullName>
        <ecNumber evidence="3 7">1.5.1.3</ecNumber>
    </recommendedName>
</protein>
<dbReference type="InterPro" id="IPR012259">
    <property type="entry name" value="DHFR"/>
</dbReference>
<dbReference type="GO" id="GO:0046655">
    <property type="term" value="P:folic acid metabolic process"/>
    <property type="evidence" value="ECO:0007669"/>
    <property type="project" value="TreeGrafter"/>
</dbReference>
<dbReference type="InterPro" id="IPR024072">
    <property type="entry name" value="DHFR-like_dom_sf"/>
</dbReference>
<dbReference type="PANTHER" id="PTHR48069:SF3">
    <property type="entry name" value="DIHYDROFOLATE REDUCTASE"/>
    <property type="match status" value="1"/>
</dbReference>
<evidence type="ECO:0000256" key="5">
    <source>
        <dbReference type="ARBA" id="ARBA00022857"/>
    </source>
</evidence>
<dbReference type="GO" id="GO:0006730">
    <property type="term" value="P:one-carbon metabolic process"/>
    <property type="evidence" value="ECO:0007669"/>
    <property type="project" value="UniProtKB-KW"/>
</dbReference>
<dbReference type="CDD" id="cd00209">
    <property type="entry name" value="DHFR"/>
    <property type="match status" value="1"/>
</dbReference>
<dbReference type="PROSITE" id="PS51330">
    <property type="entry name" value="DHFR_2"/>
    <property type="match status" value="1"/>
</dbReference>
<gene>
    <name evidence="10" type="ORF">CJ229_001110</name>
</gene>
<feature type="domain" description="DHFR" evidence="9">
    <location>
        <begin position="1"/>
        <end position="162"/>
    </location>
</feature>
<dbReference type="Pfam" id="PF00186">
    <property type="entry name" value="DHFR_1"/>
    <property type="match status" value="1"/>
</dbReference>
<dbReference type="GO" id="GO:0005829">
    <property type="term" value="C:cytosol"/>
    <property type="evidence" value="ECO:0007669"/>
    <property type="project" value="TreeGrafter"/>
</dbReference>
<dbReference type="PIRSF" id="PIRSF000194">
    <property type="entry name" value="DHFR"/>
    <property type="match status" value="1"/>
</dbReference>
<dbReference type="EC" id="1.5.1.3" evidence="3 7"/>
<evidence type="ECO:0000256" key="4">
    <source>
        <dbReference type="ARBA" id="ARBA00022563"/>
    </source>
</evidence>
<dbReference type="RefSeq" id="WP_102167648.1">
    <property type="nucleotide sequence ID" value="NZ_CP136964.1"/>
</dbReference>
<keyword evidence="4 7" id="KW-0554">One-carbon metabolism</keyword>
<dbReference type="SUPFAM" id="SSF53597">
    <property type="entry name" value="Dihydrofolate reductase-like"/>
    <property type="match status" value="1"/>
</dbReference>
<reference evidence="11" key="1">
    <citation type="submission" date="2017-09" db="EMBL/GenBank/DDBJ databases">
        <title>Bacterial strain isolated from the female urinary microbiota.</title>
        <authorList>
            <person name="Thomas-White K."/>
            <person name="Kumar N."/>
            <person name="Forster S."/>
            <person name="Putonti C."/>
            <person name="Lawley T."/>
            <person name="Wolfe A.J."/>
        </authorList>
    </citation>
    <scope>NUCLEOTIDE SEQUENCE [LARGE SCALE GENOMIC DNA]</scope>
    <source>
        <strain evidence="11">UMB0959</strain>
    </source>
</reference>
<keyword evidence="11" id="KW-1185">Reference proteome</keyword>
<dbReference type="InterPro" id="IPR001796">
    <property type="entry name" value="DHFR_dom"/>
</dbReference>
<evidence type="ECO:0000259" key="9">
    <source>
        <dbReference type="PROSITE" id="PS51330"/>
    </source>
</evidence>
<dbReference type="KEGG" id="nmy:CJ229_001110"/>
<dbReference type="GO" id="GO:0046654">
    <property type="term" value="P:tetrahydrofolate biosynthetic process"/>
    <property type="evidence" value="ECO:0007669"/>
    <property type="project" value="InterPro"/>
</dbReference>
<dbReference type="InterPro" id="IPR017925">
    <property type="entry name" value="DHFR_CS"/>
</dbReference>
<dbReference type="EMBL" id="CP136964">
    <property type="protein sequence ID" value="WOS96373.1"/>
    <property type="molecule type" value="Genomic_DNA"/>
</dbReference>
<dbReference type="GO" id="GO:0050661">
    <property type="term" value="F:NADP binding"/>
    <property type="evidence" value="ECO:0007669"/>
    <property type="project" value="InterPro"/>
</dbReference>
<dbReference type="AlphaFoldDB" id="A0AAF0YI78"/>
<comment type="catalytic activity">
    <reaction evidence="7">
        <text>(6S)-5,6,7,8-tetrahydrofolate + NADP(+) = 7,8-dihydrofolate + NADPH + H(+)</text>
        <dbReference type="Rhea" id="RHEA:15009"/>
        <dbReference type="ChEBI" id="CHEBI:15378"/>
        <dbReference type="ChEBI" id="CHEBI:57451"/>
        <dbReference type="ChEBI" id="CHEBI:57453"/>
        <dbReference type="ChEBI" id="CHEBI:57783"/>
        <dbReference type="ChEBI" id="CHEBI:58349"/>
        <dbReference type="EC" id="1.5.1.3"/>
    </reaction>
</comment>
<comment type="pathway">
    <text evidence="1 7">Cofactor biosynthesis; tetrahydrofolate biosynthesis; 5,6,7,8-tetrahydrofolate from 7,8-dihydrofolate: step 1/1.</text>
</comment>
<organism evidence="10 11">
    <name type="scientific">Nosocomiicoccus massiliensis</name>
    <dbReference type="NCBI Taxonomy" id="1232430"/>
    <lineage>
        <taxon>Bacteria</taxon>
        <taxon>Bacillati</taxon>
        <taxon>Bacillota</taxon>
        <taxon>Bacilli</taxon>
        <taxon>Bacillales</taxon>
        <taxon>Staphylococcaceae</taxon>
        <taxon>Nosocomiicoccus</taxon>
    </lineage>
</organism>
<evidence type="ECO:0000313" key="11">
    <source>
        <dbReference type="Proteomes" id="UP000243626"/>
    </source>
</evidence>
<keyword evidence="6 7" id="KW-0560">Oxidoreductase</keyword>
<evidence type="ECO:0000256" key="6">
    <source>
        <dbReference type="ARBA" id="ARBA00023002"/>
    </source>
</evidence>
<evidence type="ECO:0000256" key="7">
    <source>
        <dbReference type="PIRNR" id="PIRNR000194"/>
    </source>
</evidence>
<dbReference type="PRINTS" id="PR00070">
    <property type="entry name" value="DHFR"/>
</dbReference>
<dbReference type="PROSITE" id="PS00075">
    <property type="entry name" value="DHFR_1"/>
    <property type="match status" value="1"/>
</dbReference>
<dbReference type="Proteomes" id="UP000243626">
    <property type="component" value="Chromosome"/>
</dbReference>
<keyword evidence="5 7" id="KW-0521">NADP</keyword>
<evidence type="ECO:0000256" key="8">
    <source>
        <dbReference type="RuleBase" id="RU004474"/>
    </source>
</evidence>
<dbReference type="Gene3D" id="3.40.430.10">
    <property type="entry name" value="Dihydrofolate Reductase, subunit A"/>
    <property type="match status" value="1"/>
</dbReference>
<evidence type="ECO:0000256" key="1">
    <source>
        <dbReference type="ARBA" id="ARBA00004903"/>
    </source>
</evidence>
<evidence type="ECO:0000313" key="10">
    <source>
        <dbReference type="EMBL" id="WOS96373.1"/>
    </source>
</evidence>
<comment type="similarity">
    <text evidence="2 7 8">Belongs to the dihydrofolate reductase family.</text>
</comment>